<accession>A0A9X3F7P7</accession>
<dbReference type="RefSeq" id="WP_343334403.1">
    <property type="nucleotide sequence ID" value="NZ_JAPOHD010000030.1"/>
</dbReference>
<feature type="chain" id="PRO_5040951907" evidence="5">
    <location>
        <begin position="25"/>
        <end position="466"/>
    </location>
</feature>
<keyword evidence="2" id="KW-0479">Metal-binding</keyword>
<dbReference type="PANTHER" id="PTHR42693">
    <property type="entry name" value="ARYLSULFATASE FAMILY MEMBER"/>
    <property type="match status" value="1"/>
</dbReference>
<keyword evidence="5" id="KW-0732">Signal</keyword>
<dbReference type="Gene3D" id="3.30.1120.10">
    <property type="match status" value="1"/>
</dbReference>
<comment type="caution">
    <text evidence="7">The sequence shown here is derived from an EMBL/GenBank/DDBJ whole genome shotgun (WGS) entry which is preliminary data.</text>
</comment>
<feature type="signal peptide" evidence="5">
    <location>
        <begin position="1"/>
        <end position="24"/>
    </location>
</feature>
<comment type="similarity">
    <text evidence="1">Belongs to the sulfatase family.</text>
</comment>
<evidence type="ECO:0000313" key="8">
    <source>
        <dbReference type="Proteomes" id="UP001145087"/>
    </source>
</evidence>
<sequence>MNKKYFIKTILTAFFAMSGFASYAADNDMRKPNIIIILADDLGYADVGFHGSDIETPHIDRIASEGVVLEQYYACPMCSPTRAGLMTGRYPIRFGLMRAVVPPQRVFGMPPEETTIAEMLSEAGYKYRGITGKWHLGHQEKRWTPANQGFTFFEGCHNGAVDYFTQDRNGERDWQELAKPSEKKGYTTDLIGNAAIEFIQSVPKDEPFFLYVPFTAPHSPFQAKDEDLEKYPNREGDKKTYAAMIDCMDQNIGRILASLEDRGQLDNTFILFCSDNGGVKKVADNSPHRGSKLTVYEGGINVVAAARWPAGNISGGKIIKERVGYIDVFPTIAGIAGCNQLPADLDGIDMIKALQGEELPDRTWFTYLDQGGEKVEQFALNTDEWKLIWRRNAPDNPTTQEQTELYRIGEDRGEVVNVNTEQEAVVEKLKMEIGNIYKLKSKNQIPRYDEKEKLSGPVLPNWFHEN</sequence>
<evidence type="ECO:0000256" key="5">
    <source>
        <dbReference type="SAM" id="SignalP"/>
    </source>
</evidence>
<evidence type="ECO:0000259" key="6">
    <source>
        <dbReference type="Pfam" id="PF00884"/>
    </source>
</evidence>
<dbReference type="GO" id="GO:0046872">
    <property type="term" value="F:metal ion binding"/>
    <property type="evidence" value="ECO:0007669"/>
    <property type="project" value="UniProtKB-KW"/>
</dbReference>
<gene>
    <name evidence="7" type="ORF">OU798_17100</name>
</gene>
<dbReference type="Pfam" id="PF00884">
    <property type="entry name" value="Sulfatase"/>
    <property type="match status" value="1"/>
</dbReference>
<reference evidence="7" key="1">
    <citation type="submission" date="2022-11" db="EMBL/GenBank/DDBJ databases">
        <title>Marilongibacter aestuarii gen. nov., sp. nov., isolated from tidal flat sediment.</title>
        <authorList>
            <person name="Jiayan W."/>
        </authorList>
    </citation>
    <scope>NUCLEOTIDE SEQUENCE</scope>
    <source>
        <strain evidence="7">Z1-6</strain>
    </source>
</reference>
<feature type="domain" description="Sulfatase N-terminal" evidence="6">
    <location>
        <begin position="32"/>
        <end position="337"/>
    </location>
</feature>
<evidence type="ECO:0000256" key="1">
    <source>
        <dbReference type="ARBA" id="ARBA00008779"/>
    </source>
</evidence>
<dbReference type="Proteomes" id="UP001145087">
    <property type="component" value="Unassembled WGS sequence"/>
</dbReference>
<evidence type="ECO:0000256" key="4">
    <source>
        <dbReference type="ARBA" id="ARBA00022837"/>
    </source>
</evidence>
<name>A0A9X3F7P7_9BACT</name>
<protein>
    <submittedName>
        <fullName evidence="7">Sulfatase-like hydrolase/transferase</fullName>
    </submittedName>
</protein>
<dbReference type="GO" id="GO:0004065">
    <property type="term" value="F:arylsulfatase activity"/>
    <property type="evidence" value="ECO:0007669"/>
    <property type="project" value="TreeGrafter"/>
</dbReference>
<dbReference type="InterPro" id="IPR000917">
    <property type="entry name" value="Sulfatase_N"/>
</dbReference>
<evidence type="ECO:0000256" key="2">
    <source>
        <dbReference type="ARBA" id="ARBA00022723"/>
    </source>
</evidence>
<organism evidence="7 8">
    <name type="scientific">Draconibacterium aestuarii</name>
    <dbReference type="NCBI Taxonomy" id="2998507"/>
    <lineage>
        <taxon>Bacteria</taxon>
        <taxon>Pseudomonadati</taxon>
        <taxon>Bacteroidota</taxon>
        <taxon>Bacteroidia</taxon>
        <taxon>Marinilabiliales</taxon>
        <taxon>Prolixibacteraceae</taxon>
        <taxon>Draconibacterium</taxon>
    </lineage>
</organism>
<dbReference type="PANTHER" id="PTHR42693:SF27">
    <property type="entry name" value="ARYLSULFATASE B [PRECURSOR]"/>
    <property type="match status" value="1"/>
</dbReference>
<dbReference type="EMBL" id="JAPOHD010000030">
    <property type="protein sequence ID" value="MCY1722073.1"/>
    <property type="molecule type" value="Genomic_DNA"/>
</dbReference>
<proteinExistence type="inferred from homology"/>
<keyword evidence="4" id="KW-0106">Calcium</keyword>
<dbReference type="PROSITE" id="PS00523">
    <property type="entry name" value="SULFATASE_1"/>
    <property type="match status" value="1"/>
</dbReference>
<dbReference type="InterPro" id="IPR050738">
    <property type="entry name" value="Sulfatase"/>
</dbReference>
<dbReference type="AlphaFoldDB" id="A0A9X3F7P7"/>
<evidence type="ECO:0000313" key="7">
    <source>
        <dbReference type="EMBL" id="MCY1722073.1"/>
    </source>
</evidence>
<dbReference type="InterPro" id="IPR024607">
    <property type="entry name" value="Sulfatase_CS"/>
</dbReference>
<keyword evidence="8" id="KW-1185">Reference proteome</keyword>
<dbReference type="Gene3D" id="3.40.720.10">
    <property type="entry name" value="Alkaline Phosphatase, subunit A"/>
    <property type="match status" value="1"/>
</dbReference>
<keyword evidence="3 7" id="KW-0378">Hydrolase</keyword>
<dbReference type="InterPro" id="IPR017850">
    <property type="entry name" value="Alkaline_phosphatase_core_sf"/>
</dbReference>
<evidence type="ECO:0000256" key="3">
    <source>
        <dbReference type="ARBA" id="ARBA00022801"/>
    </source>
</evidence>
<dbReference type="SUPFAM" id="SSF53649">
    <property type="entry name" value="Alkaline phosphatase-like"/>
    <property type="match status" value="1"/>
</dbReference>